<dbReference type="RefSeq" id="WP_111729934.1">
    <property type="nucleotide sequence ID" value="NZ_QHKO01000004.1"/>
</dbReference>
<dbReference type="AlphaFoldDB" id="A0A328C9R7"/>
<accession>A0A328C9R7</accession>
<feature type="compositionally biased region" description="Low complexity" evidence="2">
    <location>
        <begin position="961"/>
        <end position="973"/>
    </location>
</feature>
<gene>
    <name evidence="4" type="ORF">DL240_10970</name>
</gene>
<proteinExistence type="predicted"/>
<evidence type="ECO:0000256" key="1">
    <source>
        <dbReference type="SAM" id="Coils"/>
    </source>
</evidence>
<organism evidence="4 5">
    <name type="scientific">Lujinxingia litoralis</name>
    <dbReference type="NCBI Taxonomy" id="2211119"/>
    <lineage>
        <taxon>Bacteria</taxon>
        <taxon>Deltaproteobacteria</taxon>
        <taxon>Bradymonadales</taxon>
        <taxon>Lujinxingiaceae</taxon>
        <taxon>Lujinxingia</taxon>
    </lineage>
</organism>
<name>A0A328C9R7_9DELT</name>
<feature type="region of interest" description="Disordered" evidence="2">
    <location>
        <begin position="1018"/>
        <end position="1111"/>
    </location>
</feature>
<evidence type="ECO:0000256" key="2">
    <source>
        <dbReference type="SAM" id="MobiDB-lite"/>
    </source>
</evidence>
<evidence type="ECO:0000313" key="4">
    <source>
        <dbReference type="EMBL" id="RAL22363.1"/>
    </source>
</evidence>
<evidence type="ECO:0000313" key="5">
    <source>
        <dbReference type="Proteomes" id="UP000249169"/>
    </source>
</evidence>
<feature type="transmembrane region" description="Helical" evidence="3">
    <location>
        <begin position="228"/>
        <end position="248"/>
    </location>
</feature>
<keyword evidence="1" id="KW-0175">Coiled coil</keyword>
<protein>
    <recommendedName>
        <fullName evidence="6">DUF4175 domain-containing protein</fullName>
    </recommendedName>
</protein>
<keyword evidence="3" id="KW-1133">Transmembrane helix</keyword>
<feature type="compositionally biased region" description="Basic and acidic residues" evidence="2">
    <location>
        <begin position="1062"/>
        <end position="1078"/>
    </location>
</feature>
<feature type="transmembrane region" description="Helical" evidence="3">
    <location>
        <begin position="117"/>
        <end position="141"/>
    </location>
</feature>
<feature type="coiled-coil region" evidence="1">
    <location>
        <begin position="642"/>
        <end position="868"/>
    </location>
</feature>
<feature type="region of interest" description="Disordered" evidence="2">
    <location>
        <begin position="1"/>
        <end position="62"/>
    </location>
</feature>
<feature type="transmembrane region" description="Helical" evidence="3">
    <location>
        <begin position="85"/>
        <end position="111"/>
    </location>
</feature>
<feature type="compositionally biased region" description="Basic and acidic residues" evidence="2">
    <location>
        <begin position="1086"/>
        <end position="1111"/>
    </location>
</feature>
<dbReference type="InterPro" id="IPR012683">
    <property type="entry name" value="CHP02302_TM"/>
</dbReference>
<keyword evidence="3" id="KW-0812">Transmembrane</keyword>
<comment type="caution">
    <text evidence="4">The sequence shown here is derived from an EMBL/GenBank/DDBJ whole genome shotgun (WGS) entry which is preliminary data.</text>
</comment>
<keyword evidence="5" id="KW-1185">Reference proteome</keyword>
<keyword evidence="3" id="KW-0472">Membrane</keyword>
<dbReference type="OrthoDB" id="222071at2"/>
<evidence type="ECO:0008006" key="6">
    <source>
        <dbReference type="Google" id="ProtNLM"/>
    </source>
</evidence>
<reference evidence="4 5" key="1">
    <citation type="submission" date="2018-05" db="EMBL/GenBank/DDBJ databases">
        <title>Lujinxingia marina gen. nov. sp. nov., a new facultative anaerobic member of the class Deltaproteobacteria, and proposal of Lujinxingaceae fam. nov.</title>
        <authorList>
            <person name="Li C.-M."/>
        </authorList>
    </citation>
    <scope>NUCLEOTIDE SEQUENCE [LARGE SCALE GENOMIC DNA]</scope>
    <source>
        <strain evidence="4 5">B210</strain>
    </source>
</reference>
<feature type="compositionally biased region" description="Basic and acidic residues" evidence="2">
    <location>
        <begin position="47"/>
        <end position="57"/>
    </location>
</feature>
<dbReference type="Proteomes" id="UP000249169">
    <property type="component" value="Unassembled WGS sequence"/>
</dbReference>
<dbReference type="EMBL" id="QHKO01000004">
    <property type="protein sequence ID" value="RAL22363.1"/>
    <property type="molecule type" value="Genomic_DNA"/>
</dbReference>
<evidence type="ECO:0000256" key="3">
    <source>
        <dbReference type="SAM" id="Phobius"/>
    </source>
</evidence>
<dbReference type="Pfam" id="PF13779">
    <property type="entry name" value="DUF4175"/>
    <property type="match status" value="1"/>
</dbReference>
<feature type="region of interest" description="Disordered" evidence="2">
    <location>
        <begin position="961"/>
        <end position="982"/>
    </location>
</feature>
<sequence>MHDDTKQPLPDDQGAESGEARASLSAPEIVGASVGSSGERGAPAESKASEGGHRSERSGNSQVSASLRALEVLLRRTERELRRPILLEGGLWAASGALAVALSALAVAAMFEVQGALVARWILGVGLGAVAISALVAWGLFRARGRGATTTAQLIQRHETSFRNDLVSALEFGRRLSAEGGRQALAAEGVSAGLAAAHVHRALKSALARAREQSLAHLVPARDLRAPLGAAGVLALVLAIPLVMSPGWTLGVLSGDRVGASVAGDRVRERPIVGQIDAVMVYPEYTGLGRQMVRLGSGFLETLEGTEVHLQLVLWPERWQKVELVRSWQGDEGPQEEVLPVKVQGQQGAVSLKLRESGSYTFRALSEDGAPVEDGVSRPIRVVADEVPRVRLTSHSPGPEPLIVQPDEVLELSVEALDDFGLSGLSLAHHFGEDEEGGERRALELRELESKPRALEHTLRFELSALNLQPKDRVSIYFEARDINKVTGPGVGRSEALVIYVESPDDQHMRNIADQQALLEALLLHLADVLEAPPGERVREGAEGQRFVVDETLDAAARSAIFDVGAQHHGVREQILAELDALRARVADDPMMSGRNAALFDGLATQLQRLQQEGGELLKRLRVRSERGDLTRAHVAEIAGFTARVEDELEKALLRFDELLARQKMELVEATAEELKAMRDRLRELLEQYRDTEDPALKKAIEREVQRLRQRMAELMARMQMQMEKLSQEHVNMEALEAMQMESEAAQLGQQLQSIEELLAQDDIEGALAELDKMDELLEGLSAEVDQGMAQSAPEGISELDRQMGELMEDASQLQEMERALEAQTRELDDELAKERRETLQEMVKPAVDEVMREVERQERALDQMEELALPERDLGQVAYNREALGKVRQALEQEDLPLALDAARDSERRLRGMRGTLSLSERYVREPEQLDALRRAGASSERMAERGEKIVEMLDEFMEQAQQQRGSEGQSQRYEELAERQQQVREQAEALRQKVEQTGERFPMVRDQVMPSLEEATEAMEQAEQALRQGQGQPALDGERSALEQLGELGDQMRQAMQRQRRQDQRGQGKQKTEKVEIPGASSREAQERMRREMMEGMREGRLEDYDSEIERYYRSLVE</sequence>